<dbReference type="GO" id="GO:0030598">
    <property type="term" value="F:rRNA N-glycosylase activity"/>
    <property type="evidence" value="ECO:0007669"/>
    <property type="project" value="InterPro"/>
</dbReference>
<organism evidence="1 2">
    <name type="scientific">Haematospirillum jordaniae</name>
    <dbReference type="NCBI Taxonomy" id="1549855"/>
    <lineage>
        <taxon>Bacteria</taxon>
        <taxon>Pseudomonadati</taxon>
        <taxon>Pseudomonadota</taxon>
        <taxon>Alphaproteobacteria</taxon>
        <taxon>Rhodospirillales</taxon>
        <taxon>Novispirillaceae</taxon>
        <taxon>Haematospirillum</taxon>
    </lineage>
</organism>
<sequence>MILSEYDGTPHDHEADAEIAMSLLRIVVAYFEGMRFHDISNRIHEARLDEGYSWTVDYRAAVITNNWRSLTEFGSRTTLRSSDTDSDNISQRMELRGRRRPSEEPRIWVTSSLEDINNHLQSWGAILAVALTPRWVVPDAGSCSHRQRRDVSSLEAPPLELKGECEKLLLQIGSTFFDRSTGYAVLESAISTY</sequence>
<dbReference type="EMBL" id="CP014525">
    <property type="protein sequence ID" value="AMW34080.1"/>
    <property type="molecule type" value="Genomic_DNA"/>
</dbReference>
<dbReference type="AlphaFoldDB" id="A0A143DC26"/>
<protein>
    <submittedName>
        <fullName evidence="1">Uncharacterized protein</fullName>
    </submittedName>
</protein>
<dbReference type="Proteomes" id="UP000076066">
    <property type="component" value="Chromosome"/>
</dbReference>
<accession>A0A143DC26</accession>
<dbReference type="SUPFAM" id="SSF56371">
    <property type="entry name" value="Ribosome inactivating proteins (RIP)"/>
    <property type="match status" value="1"/>
</dbReference>
<dbReference type="KEGG" id="hjo:AY555_01615"/>
<dbReference type="GO" id="GO:0017148">
    <property type="term" value="P:negative regulation of translation"/>
    <property type="evidence" value="ECO:0007669"/>
    <property type="project" value="InterPro"/>
</dbReference>
<name>A0A143DC26_9PROT</name>
<dbReference type="InterPro" id="IPR036041">
    <property type="entry name" value="Ribosome-inact_prot_sf"/>
</dbReference>
<gene>
    <name evidence="1" type="ORF">AY555_01615</name>
</gene>
<keyword evidence="2" id="KW-1185">Reference proteome</keyword>
<evidence type="ECO:0000313" key="2">
    <source>
        <dbReference type="Proteomes" id="UP000076066"/>
    </source>
</evidence>
<reference evidence="1 2" key="1">
    <citation type="submission" date="2016-02" db="EMBL/GenBank/DDBJ databases">
        <title>Complete Genome of H5569, the type strain of the newly described species Haematospirillium jordaniae.</title>
        <authorList>
            <person name="Nicholson A.C."/>
            <person name="Humrighouse B.W."/>
            <person name="Loparov V."/>
            <person name="McQuiston J.R."/>
        </authorList>
    </citation>
    <scope>NUCLEOTIDE SEQUENCE [LARGE SCALE GENOMIC DNA]</scope>
    <source>
        <strain evidence="1 2">H5569</strain>
    </source>
</reference>
<evidence type="ECO:0000313" key="1">
    <source>
        <dbReference type="EMBL" id="AMW34080.1"/>
    </source>
</evidence>
<proteinExistence type="predicted"/>